<gene>
    <name evidence="1" type="ORF">EYF80_005212</name>
</gene>
<dbReference type="Proteomes" id="UP000314294">
    <property type="component" value="Unassembled WGS sequence"/>
</dbReference>
<dbReference type="AlphaFoldDB" id="A0A4Z2J4W1"/>
<dbReference type="EMBL" id="SRLO01000026">
    <property type="protein sequence ID" value="TNN84512.1"/>
    <property type="molecule type" value="Genomic_DNA"/>
</dbReference>
<reference evidence="1 2" key="1">
    <citation type="submission" date="2019-03" db="EMBL/GenBank/DDBJ databases">
        <title>First draft genome of Liparis tanakae, snailfish: a comprehensive survey of snailfish specific genes.</title>
        <authorList>
            <person name="Kim W."/>
            <person name="Song I."/>
            <person name="Jeong J.-H."/>
            <person name="Kim D."/>
            <person name="Kim S."/>
            <person name="Ryu S."/>
            <person name="Song J.Y."/>
            <person name="Lee S.K."/>
        </authorList>
    </citation>
    <scope>NUCLEOTIDE SEQUENCE [LARGE SCALE GENOMIC DNA]</scope>
    <source>
        <tissue evidence="1">Muscle</tissue>
    </source>
</reference>
<proteinExistence type="predicted"/>
<accession>A0A4Z2J4W1</accession>
<name>A0A4Z2J4W1_9TELE</name>
<evidence type="ECO:0000313" key="2">
    <source>
        <dbReference type="Proteomes" id="UP000314294"/>
    </source>
</evidence>
<keyword evidence="2" id="KW-1185">Reference proteome</keyword>
<comment type="caution">
    <text evidence="1">The sequence shown here is derived from an EMBL/GenBank/DDBJ whole genome shotgun (WGS) entry which is preliminary data.</text>
</comment>
<evidence type="ECO:0000313" key="1">
    <source>
        <dbReference type="EMBL" id="TNN84512.1"/>
    </source>
</evidence>
<sequence>MRALVLLQLQLKQPATTHLGFSTMALLWDVCLPARPPCTMLLVGFMKGFNARGHFYFFNWEIH</sequence>
<organism evidence="1 2">
    <name type="scientific">Liparis tanakae</name>
    <name type="common">Tanaka's snailfish</name>
    <dbReference type="NCBI Taxonomy" id="230148"/>
    <lineage>
        <taxon>Eukaryota</taxon>
        <taxon>Metazoa</taxon>
        <taxon>Chordata</taxon>
        <taxon>Craniata</taxon>
        <taxon>Vertebrata</taxon>
        <taxon>Euteleostomi</taxon>
        <taxon>Actinopterygii</taxon>
        <taxon>Neopterygii</taxon>
        <taxon>Teleostei</taxon>
        <taxon>Neoteleostei</taxon>
        <taxon>Acanthomorphata</taxon>
        <taxon>Eupercaria</taxon>
        <taxon>Perciformes</taxon>
        <taxon>Cottioidei</taxon>
        <taxon>Cottales</taxon>
        <taxon>Liparidae</taxon>
        <taxon>Liparis</taxon>
    </lineage>
</organism>
<protein>
    <submittedName>
        <fullName evidence="1">Uncharacterized protein</fullName>
    </submittedName>
</protein>